<reference evidence="1 2" key="1">
    <citation type="journal article" date="2019" name="Int. J. Syst. Evol. Microbiol.">
        <title>The Global Catalogue of Microorganisms (GCM) 10K type strain sequencing project: providing services to taxonomists for standard genome sequencing and annotation.</title>
        <authorList>
            <consortium name="The Broad Institute Genomics Platform"/>
            <consortium name="The Broad Institute Genome Sequencing Center for Infectious Disease"/>
            <person name="Wu L."/>
            <person name="Ma J."/>
        </authorList>
    </citation>
    <scope>NUCLEOTIDE SEQUENCE [LARGE SCALE GENOMIC DNA]</scope>
    <source>
        <strain evidence="1 2">XZYJ18</strain>
    </source>
</reference>
<dbReference type="Proteomes" id="UP001595945">
    <property type="component" value="Unassembled WGS sequence"/>
</dbReference>
<evidence type="ECO:0000313" key="2">
    <source>
        <dbReference type="Proteomes" id="UP001595945"/>
    </source>
</evidence>
<dbReference type="EMBL" id="JBHSHT010000001">
    <property type="protein sequence ID" value="MFC4824798.1"/>
    <property type="molecule type" value="Genomic_DNA"/>
</dbReference>
<dbReference type="AlphaFoldDB" id="A0ABD5Q2I3"/>
<evidence type="ECO:0008006" key="3">
    <source>
        <dbReference type="Google" id="ProtNLM"/>
    </source>
</evidence>
<accession>A0ABD5Q2I3</accession>
<protein>
    <recommendedName>
        <fullName evidence="3">Rubrerythrin-like domain-containing protein</fullName>
    </recommendedName>
</protein>
<name>A0ABD5Q2I3_9EURY</name>
<gene>
    <name evidence="1" type="ORF">ACFO9K_11065</name>
</gene>
<sequence>MGLFSRLTERRRTGDEGDYVCTLCRATFEERSVVVCPKCRGFVVKRRE</sequence>
<comment type="caution">
    <text evidence="1">The sequence shown here is derived from an EMBL/GenBank/DDBJ whole genome shotgun (WGS) entry which is preliminary data.</text>
</comment>
<proteinExistence type="predicted"/>
<dbReference type="GeneID" id="73044502"/>
<evidence type="ECO:0000313" key="1">
    <source>
        <dbReference type="EMBL" id="MFC4824798.1"/>
    </source>
</evidence>
<keyword evidence="2" id="KW-1185">Reference proteome</keyword>
<dbReference type="RefSeq" id="WP_254269484.1">
    <property type="nucleotide sequence ID" value="NZ_CP100400.1"/>
</dbReference>
<organism evidence="1 2">
    <name type="scientific">Halorussus aquaticus</name>
    <dbReference type="NCBI Taxonomy" id="2953748"/>
    <lineage>
        <taxon>Archaea</taxon>
        <taxon>Methanobacteriati</taxon>
        <taxon>Methanobacteriota</taxon>
        <taxon>Stenosarchaea group</taxon>
        <taxon>Halobacteria</taxon>
        <taxon>Halobacteriales</taxon>
        <taxon>Haladaptataceae</taxon>
        <taxon>Halorussus</taxon>
    </lineage>
</organism>